<dbReference type="Pfam" id="PF11799">
    <property type="entry name" value="IMS_C"/>
    <property type="match status" value="1"/>
</dbReference>
<dbReference type="InterPro" id="IPR001126">
    <property type="entry name" value="UmuC"/>
</dbReference>
<dbReference type="Proteomes" id="UP000064243">
    <property type="component" value="Unassembled WGS sequence"/>
</dbReference>
<dbReference type="InterPro" id="IPR043128">
    <property type="entry name" value="Rev_trsase/Diguanyl_cyclase"/>
</dbReference>
<dbReference type="Gene3D" id="3.30.70.270">
    <property type="match status" value="1"/>
</dbReference>
<dbReference type="GO" id="GO:0009432">
    <property type="term" value="P:SOS response"/>
    <property type="evidence" value="ECO:0007669"/>
    <property type="project" value="TreeGrafter"/>
</dbReference>
<evidence type="ECO:0000256" key="3">
    <source>
        <dbReference type="ARBA" id="ARBA00022932"/>
    </source>
</evidence>
<dbReference type="GO" id="GO:0005829">
    <property type="term" value="C:cytosol"/>
    <property type="evidence" value="ECO:0007669"/>
    <property type="project" value="TreeGrafter"/>
</dbReference>
<keyword evidence="3" id="KW-0808">Transferase</keyword>
<organism evidence="5 6">
    <name type="scientific">Thiobacillus denitrificans</name>
    <dbReference type="NCBI Taxonomy" id="36861"/>
    <lineage>
        <taxon>Bacteria</taxon>
        <taxon>Pseudomonadati</taxon>
        <taxon>Pseudomonadota</taxon>
        <taxon>Betaproteobacteria</taxon>
        <taxon>Nitrosomonadales</taxon>
        <taxon>Thiobacillaceae</taxon>
        <taxon>Thiobacillus</taxon>
    </lineage>
</organism>
<dbReference type="PROSITE" id="PS50173">
    <property type="entry name" value="UMUC"/>
    <property type="match status" value="1"/>
</dbReference>
<comment type="similarity">
    <text evidence="1">Belongs to the DNA polymerase type-Y family.</text>
</comment>
<dbReference type="RefSeq" id="WP_059751834.1">
    <property type="nucleotide sequence ID" value="NZ_LDUG01000011.1"/>
</dbReference>
<accession>A0A106BSX3</accession>
<dbReference type="SUPFAM" id="SSF56672">
    <property type="entry name" value="DNA/RNA polymerases"/>
    <property type="match status" value="1"/>
</dbReference>
<keyword evidence="3" id="KW-0239">DNA-directed DNA polymerase</keyword>
<protein>
    <submittedName>
        <fullName evidence="5">DNA polymerase</fullName>
    </submittedName>
</protein>
<evidence type="ECO:0000256" key="1">
    <source>
        <dbReference type="ARBA" id="ARBA00010945"/>
    </source>
</evidence>
<dbReference type="GO" id="GO:0003887">
    <property type="term" value="F:DNA-directed DNA polymerase activity"/>
    <property type="evidence" value="ECO:0007669"/>
    <property type="project" value="UniProtKB-KW"/>
</dbReference>
<dbReference type="AlphaFoldDB" id="A0A106BSX3"/>
<dbReference type="InterPro" id="IPR050116">
    <property type="entry name" value="DNA_polymerase-Y"/>
</dbReference>
<dbReference type="GO" id="GO:0003684">
    <property type="term" value="F:damaged DNA binding"/>
    <property type="evidence" value="ECO:0007669"/>
    <property type="project" value="InterPro"/>
</dbReference>
<keyword evidence="6" id="KW-1185">Reference proteome</keyword>
<dbReference type="InterPro" id="IPR053848">
    <property type="entry name" value="IMS_HHH_1"/>
</dbReference>
<dbReference type="STRING" id="1123392.GCA_000376425_02403"/>
<dbReference type="InterPro" id="IPR017961">
    <property type="entry name" value="DNA_pol_Y-fam_little_finger"/>
</dbReference>
<proteinExistence type="inferred from homology"/>
<dbReference type="CDD" id="cd00424">
    <property type="entry name" value="PolY"/>
    <property type="match status" value="1"/>
</dbReference>
<evidence type="ECO:0000256" key="2">
    <source>
        <dbReference type="ARBA" id="ARBA00022457"/>
    </source>
</evidence>
<comment type="caution">
    <text evidence="5">The sequence shown here is derived from an EMBL/GenBank/DDBJ whole genome shotgun (WGS) entry which is preliminary data.</text>
</comment>
<evidence type="ECO:0000313" key="5">
    <source>
        <dbReference type="EMBL" id="KVW98002.1"/>
    </source>
</evidence>
<dbReference type="Pfam" id="PF21999">
    <property type="entry name" value="IMS_HHH_1"/>
    <property type="match status" value="1"/>
</dbReference>
<reference evidence="5 6" key="1">
    <citation type="journal article" date="2015" name="Appl. Environ. Microbiol.">
        <title>Aerobic and Anaerobic Thiosulfate Oxidation by a Cold-Adapted, Subglacial Chemoautotroph.</title>
        <authorList>
            <person name="Harrold Z.R."/>
            <person name="Skidmore M.L."/>
            <person name="Hamilton T.L."/>
            <person name="Desch L."/>
            <person name="Amada K."/>
            <person name="van Gelder W."/>
            <person name="Glover K."/>
            <person name="Roden E.E."/>
            <person name="Boyd E.S."/>
        </authorList>
    </citation>
    <scope>NUCLEOTIDE SEQUENCE [LARGE SCALE GENOMIC DNA]</scope>
    <source>
        <strain evidence="5 6">RG</strain>
    </source>
</reference>
<dbReference type="Pfam" id="PF00817">
    <property type="entry name" value="IMS"/>
    <property type="match status" value="1"/>
</dbReference>
<dbReference type="Gene3D" id="3.40.1170.60">
    <property type="match status" value="1"/>
</dbReference>
<dbReference type="GO" id="GO:0006281">
    <property type="term" value="P:DNA repair"/>
    <property type="evidence" value="ECO:0007669"/>
    <property type="project" value="InterPro"/>
</dbReference>
<name>A0A106BSX3_THIDE</name>
<dbReference type="PATRIC" id="fig|36861.3.peg.39"/>
<keyword evidence="3" id="KW-0548">Nucleotidyltransferase</keyword>
<dbReference type="InterPro" id="IPR043502">
    <property type="entry name" value="DNA/RNA_pol_sf"/>
</dbReference>
<dbReference type="Gene3D" id="1.10.150.20">
    <property type="entry name" value="5' to 3' exonuclease, C-terminal subdomain"/>
    <property type="match status" value="1"/>
</dbReference>
<feature type="domain" description="UmuC" evidence="4">
    <location>
        <begin position="5"/>
        <end position="188"/>
    </location>
</feature>
<sequence>MSLHSLYVDLNSYFASVEQQLRPELRGKPVGVLPVMADTTCCIAASIDAKRFGVRTGTPVWQARKLCKDIVFVQARPAAYVEIHHRIVAAVESCTPVGAVLSIDEMACELMGSDRGETNAIALGQQIKRAIYDQVGEVLHSSVGIAPNRFLAKTASNMQKPDGLVVIRQNELPQRLYGLKLGALTGIGRAMEPRLNRLGIHSVEQLCAASKNTLRQAWGGIEGERFYAKLRGEGVESAPTQRASVGHSHVLAPDLRDPGSALAVLYRLLHKAAMRLRHYGYCAGGLSLHLTYLQRGNGPAHWSDQARFSPHADTFKFNPVLAQLWQRRPPDPAPILKVGVTLLHLAEHSQITRDLFDPDDQHEGLNSVLDQINQRYGPNSLYFGGAHSGRGSAPMRIAFSHVPELQVESDG</sequence>
<evidence type="ECO:0000313" key="6">
    <source>
        <dbReference type="Proteomes" id="UP000064243"/>
    </source>
</evidence>
<dbReference type="PANTHER" id="PTHR11076">
    <property type="entry name" value="DNA REPAIR POLYMERASE UMUC / TRANSFERASE FAMILY MEMBER"/>
    <property type="match status" value="1"/>
</dbReference>
<evidence type="ECO:0000259" key="4">
    <source>
        <dbReference type="PROSITE" id="PS50173"/>
    </source>
</evidence>
<keyword evidence="2" id="KW-0515">Mutator protein</keyword>
<dbReference type="OrthoDB" id="9808813at2"/>
<dbReference type="EMBL" id="LDUG01000011">
    <property type="protein sequence ID" value="KVW98002.1"/>
    <property type="molecule type" value="Genomic_DNA"/>
</dbReference>
<dbReference type="GO" id="GO:0042276">
    <property type="term" value="P:error-prone translesion synthesis"/>
    <property type="evidence" value="ECO:0007669"/>
    <property type="project" value="TreeGrafter"/>
</dbReference>
<gene>
    <name evidence="5" type="ORF">ABW22_02990</name>
</gene>
<dbReference type="PANTHER" id="PTHR11076:SF33">
    <property type="entry name" value="DNA POLYMERASE KAPPA"/>
    <property type="match status" value="1"/>
</dbReference>